<dbReference type="Pfam" id="PF04422">
    <property type="entry name" value="FrhB_FdhB_N"/>
    <property type="match status" value="1"/>
</dbReference>
<accession>A0ABR2LRY8</accession>
<protein>
    <recommendedName>
        <fullName evidence="1">Coenzyme F420 hydrogenase/dehydrogenase beta subunit N-terminal domain-containing protein</fullName>
    </recommendedName>
</protein>
<organism evidence="2 3">
    <name type="scientific">Platanthera guangdongensis</name>
    <dbReference type="NCBI Taxonomy" id="2320717"/>
    <lineage>
        <taxon>Eukaryota</taxon>
        <taxon>Viridiplantae</taxon>
        <taxon>Streptophyta</taxon>
        <taxon>Embryophyta</taxon>
        <taxon>Tracheophyta</taxon>
        <taxon>Spermatophyta</taxon>
        <taxon>Magnoliopsida</taxon>
        <taxon>Liliopsida</taxon>
        <taxon>Asparagales</taxon>
        <taxon>Orchidaceae</taxon>
        <taxon>Orchidoideae</taxon>
        <taxon>Orchideae</taxon>
        <taxon>Orchidinae</taxon>
        <taxon>Platanthera</taxon>
    </lineage>
</organism>
<evidence type="ECO:0000259" key="1">
    <source>
        <dbReference type="Pfam" id="PF04422"/>
    </source>
</evidence>
<dbReference type="PANTHER" id="PTHR31332:SF0">
    <property type="entry name" value="7-HYDROXYMETHYL CHLOROPHYLL A REDUCTASE, CHLOROPLASTIC"/>
    <property type="match status" value="1"/>
</dbReference>
<keyword evidence="3" id="KW-1185">Reference proteome</keyword>
<dbReference type="Proteomes" id="UP001412067">
    <property type="component" value="Unassembled WGS sequence"/>
</dbReference>
<dbReference type="PANTHER" id="PTHR31332">
    <property type="entry name" value="7-HYDROXYMETHYL CHLOROPHYLL A REDUCTASE, CHLOROPLASTIC"/>
    <property type="match status" value="1"/>
</dbReference>
<gene>
    <name evidence="2" type="ORF">KSP40_PGU004491</name>
</gene>
<proteinExistence type="predicted"/>
<dbReference type="InterPro" id="IPR045220">
    <property type="entry name" value="FRHB/FDHB/HCAR-like"/>
</dbReference>
<name>A0ABR2LRY8_9ASPA</name>
<sequence>MLAKNLGGDEIEYEEFIAATNRTKLHRILGTHSLKQRGLTLERLISHSIRQITLPKELALETVVHGRRRVSSSDELYFGVHEDLIYAGKLKPVEGAQWTGIVTTIAVEMLKANLVEAVVCVQRSTTNTRQFYEVLDSYKKNTKTTQDSSHNQLLEVAPTERSHIQIAHNSQDRIGFTTLGNFTPRQFSSYPQTTSTRDH</sequence>
<evidence type="ECO:0000313" key="3">
    <source>
        <dbReference type="Proteomes" id="UP001412067"/>
    </source>
</evidence>
<reference evidence="2 3" key="1">
    <citation type="journal article" date="2022" name="Nat. Plants">
        <title>Genomes of leafy and leafless Platanthera orchids illuminate the evolution of mycoheterotrophy.</title>
        <authorList>
            <person name="Li M.H."/>
            <person name="Liu K.W."/>
            <person name="Li Z."/>
            <person name="Lu H.C."/>
            <person name="Ye Q.L."/>
            <person name="Zhang D."/>
            <person name="Wang J.Y."/>
            <person name="Li Y.F."/>
            <person name="Zhong Z.M."/>
            <person name="Liu X."/>
            <person name="Yu X."/>
            <person name="Liu D.K."/>
            <person name="Tu X.D."/>
            <person name="Liu B."/>
            <person name="Hao Y."/>
            <person name="Liao X.Y."/>
            <person name="Jiang Y.T."/>
            <person name="Sun W.H."/>
            <person name="Chen J."/>
            <person name="Chen Y.Q."/>
            <person name="Ai Y."/>
            <person name="Zhai J.W."/>
            <person name="Wu S.S."/>
            <person name="Zhou Z."/>
            <person name="Hsiao Y.Y."/>
            <person name="Wu W.L."/>
            <person name="Chen Y.Y."/>
            <person name="Lin Y.F."/>
            <person name="Hsu J.L."/>
            <person name="Li C.Y."/>
            <person name="Wang Z.W."/>
            <person name="Zhao X."/>
            <person name="Zhong W.Y."/>
            <person name="Ma X.K."/>
            <person name="Ma L."/>
            <person name="Huang J."/>
            <person name="Chen G.Z."/>
            <person name="Huang M.Z."/>
            <person name="Huang L."/>
            <person name="Peng D.H."/>
            <person name="Luo Y.B."/>
            <person name="Zou S.Q."/>
            <person name="Chen S.P."/>
            <person name="Lan S."/>
            <person name="Tsai W.C."/>
            <person name="Van de Peer Y."/>
            <person name="Liu Z.J."/>
        </authorList>
    </citation>
    <scope>NUCLEOTIDE SEQUENCE [LARGE SCALE GENOMIC DNA]</scope>
    <source>
        <strain evidence="2">Lor288</strain>
    </source>
</reference>
<evidence type="ECO:0000313" key="2">
    <source>
        <dbReference type="EMBL" id="KAK8948190.1"/>
    </source>
</evidence>
<dbReference type="InterPro" id="IPR007516">
    <property type="entry name" value="Co_F420_Hydgase/DH_bsu_N"/>
</dbReference>
<dbReference type="EMBL" id="JBBWWR010000016">
    <property type="protein sequence ID" value="KAK8948190.1"/>
    <property type="molecule type" value="Genomic_DNA"/>
</dbReference>
<comment type="caution">
    <text evidence="2">The sequence shown here is derived from an EMBL/GenBank/DDBJ whole genome shotgun (WGS) entry which is preliminary data.</text>
</comment>
<feature type="domain" description="Coenzyme F420 hydrogenase/dehydrogenase beta subunit N-terminal" evidence="1">
    <location>
        <begin position="86"/>
        <end position="136"/>
    </location>
</feature>